<dbReference type="GO" id="GO:0055085">
    <property type="term" value="P:transmembrane transport"/>
    <property type="evidence" value="ECO:0007669"/>
    <property type="project" value="TreeGrafter"/>
</dbReference>
<feature type="region of interest" description="Disordered" evidence="1">
    <location>
        <begin position="240"/>
        <end position="368"/>
    </location>
</feature>
<keyword evidence="2" id="KW-0472">Membrane</keyword>
<feature type="transmembrane region" description="Helical" evidence="2">
    <location>
        <begin position="432"/>
        <end position="456"/>
    </location>
</feature>
<feature type="transmembrane region" description="Helical" evidence="2">
    <location>
        <begin position="477"/>
        <end position="505"/>
    </location>
</feature>
<accession>A0A397T9C6</accession>
<dbReference type="PANTHER" id="PTHR31145:SF6">
    <property type="entry name" value="INTEGRAL MEMBRANE PROTEIN (AFU_ORTHOLOGUE AFUA_7G01610)"/>
    <property type="match status" value="1"/>
</dbReference>
<feature type="compositionally biased region" description="Polar residues" evidence="1">
    <location>
        <begin position="279"/>
        <end position="313"/>
    </location>
</feature>
<keyword evidence="2" id="KW-0812">Transmembrane</keyword>
<dbReference type="InterPro" id="IPR010308">
    <property type="entry name" value="TRP_C"/>
</dbReference>
<dbReference type="Pfam" id="PF06011">
    <property type="entry name" value="TRP"/>
    <property type="match status" value="1"/>
</dbReference>
<feature type="compositionally biased region" description="Basic and acidic residues" evidence="1">
    <location>
        <begin position="265"/>
        <end position="274"/>
    </location>
</feature>
<dbReference type="AlphaFoldDB" id="A0A397T9C6"/>
<name>A0A397T9C6_9GLOM</name>
<reference evidence="4 5" key="1">
    <citation type="submission" date="2018-06" db="EMBL/GenBank/DDBJ databases">
        <title>Comparative genomics reveals the genomic features of Rhizophagus irregularis, R. cerebriforme, R. diaphanum and Gigaspora rosea, and their symbiotic lifestyle signature.</title>
        <authorList>
            <person name="Morin E."/>
            <person name="San Clemente H."/>
            <person name="Chen E.C.H."/>
            <person name="De La Providencia I."/>
            <person name="Hainaut M."/>
            <person name="Kuo A."/>
            <person name="Kohler A."/>
            <person name="Murat C."/>
            <person name="Tang N."/>
            <person name="Roy S."/>
            <person name="Loubradou J."/>
            <person name="Henrissat B."/>
            <person name="Grigoriev I.V."/>
            <person name="Corradi N."/>
            <person name="Roux C."/>
            <person name="Martin F.M."/>
        </authorList>
    </citation>
    <scope>NUCLEOTIDE SEQUENCE [LARGE SCALE GENOMIC DNA]</scope>
    <source>
        <strain evidence="4 5">DAOM 227022</strain>
    </source>
</reference>
<dbReference type="InterPro" id="IPR040241">
    <property type="entry name" value="TRP_Flc/Pkd2-like"/>
</dbReference>
<evidence type="ECO:0000259" key="3">
    <source>
        <dbReference type="Pfam" id="PF06011"/>
    </source>
</evidence>
<organism evidence="4 5">
    <name type="scientific">Glomus cerebriforme</name>
    <dbReference type="NCBI Taxonomy" id="658196"/>
    <lineage>
        <taxon>Eukaryota</taxon>
        <taxon>Fungi</taxon>
        <taxon>Fungi incertae sedis</taxon>
        <taxon>Mucoromycota</taxon>
        <taxon>Glomeromycotina</taxon>
        <taxon>Glomeromycetes</taxon>
        <taxon>Glomerales</taxon>
        <taxon>Glomeraceae</taxon>
        <taxon>Glomus</taxon>
    </lineage>
</organism>
<dbReference type="PANTHER" id="PTHR31145">
    <property type="entry name" value="INTEGRAL MEMBRANE PROTEIN (AFU_ORTHOLOGUE AFUA_7G01610)"/>
    <property type="match status" value="1"/>
</dbReference>
<evidence type="ECO:0000313" key="5">
    <source>
        <dbReference type="Proteomes" id="UP000265703"/>
    </source>
</evidence>
<protein>
    <recommendedName>
        <fullName evidence="3">TRP C-terminal domain-containing protein</fullName>
    </recommendedName>
</protein>
<feature type="compositionally biased region" description="Polar residues" evidence="1">
    <location>
        <begin position="322"/>
        <end position="342"/>
    </location>
</feature>
<feature type="transmembrane region" description="Helical" evidence="2">
    <location>
        <begin position="511"/>
        <end position="534"/>
    </location>
</feature>
<keyword evidence="2" id="KW-1133">Transmembrane helix</keyword>
<dbReference type="STRING" id="658196.A0A397T9C6"/>
<dbReference type="EMBL" id="QKYT01000072">
    <property type="protein sequence ID" value="RIA94843.1"/>
    <property type="molecule type" value="Genomic_DNA"/>
</dbReference>
<keyword evidence="5" id="KW-1185">Reference proteome</keyword>
<evidence type="ECO:0000313" key="4">
    <source>
        <dbReference type="EMBL" id="RIA94843.1"/>
    </source>
</evidence>
<evidence type="ECO:0000256" key="1">
    <source>
        <dbReference type="SAM" id="MobiDB-lite"/>
    </source>
</evidence>
<comment type="caution">
    <text evidence="4">The sequence shown here is derived from an EMBL/GenBank/DDBJ whole genome shotgun (WGS) entry which is preliminary data.</text>
</comment>
<dbReference type="Proteomes" id="UP000265703">
    <property type="component" value="Unassembled WGS sequence"/>
</dbReference>
<feature type="transmembrane region" description="Helical" evidence="2">
    <location>
        <begin position="207"/>
        <end position="226"/>
    </location>
</feature>
<dbReference type="GO" id="GO:0016020">
    <property type="term" value="C:membrane"/>
    <property type="evidence" value="ECO:0007669"/>
    <property type="project" value="TreeGrafter"/>
</dbReference>
<proteinExistence type="predicted"/>
<feature type="transmembrane region" description="Helical" evidence="2">
    <location>
        <begin position="12"/>
        <end position="30"/>
    </location>
</feature>
<evidence type="ECO:0000256" key="2">
    <source>
        <dbReference type="SAM" id="Phobius"/>
    </source>
</evidence>
<feature type="compositionally biased region" description="Basic and acidic residues" evidence="1">
    <location>
        <begin position="240"/>
        <end position="258"/>
    </location>
</feature>
<feature type="domain" description="TRP C-terminal" evidence="3">
    <location>
        <begin position="433"/>
        <end position="604"/>
    </location>
</feature>
<sequence length="673" mass="75608">MTDVFLNLRRISLCFYAIILLSLYVVQVLTNPVVSPPPTLQKRQGGVITITSTTTFTEFPNVITNTKAGSPAKETFPLSKPKNCVGPVKFLKVEVITSRVANTFSFIAKGKTSLPIDTAMVKSSIYWDNKRSAENESSCPSELCEISGDRPTIIFNYTTSLSNEFLDNVLHSGPNAYLSLSVIGIDGKVLGCVTTSFNGIITDAIPYFFNIPILCGTVSIICIAVVKNRKIDENHCHNGHDDEGHDEHGGHEKHDRHDKYGKHEKHGECDEHERHGKHPNSQGTDPSGNHQSPQPHSTTHTNSSGNVQQTSQDIPYLDPSGNVPTAAQSTPYDPSGNESIPTAPSHDPIGGIPINPNEKPITQQPHSSNQAPSIYDIIRAAQFFVTTALISLPGLPYGYQDVVSKIGWSMGFPSNLSIFNISFLSNVADEQIISFCCTIGVALVIALLIWLFAWSCKRWRSTWFNKWSFLKTAVENVHFLMLGGILRVLILFYYPITLFAIYQLALTKDCWILIFLAVISIAFLSLGIMIFCGYKILQPLKRNELEEYKKPSYTLLYGSLYSQYIENSSFKSTRIWFFIFPIIYDFLRALVIGLGQRSAIVQIIDRYNGFAICDCDIINTILGQYTSYLSNYNRICYEVIAVHYHYIVSHFFNRYFNCCNTKFHERKQERQGR</sequence>
<dbReference type="OrthoDB" id="2115177at2759"/>
<feature type="transmembrane region" description="Helical" evidence="2">
    <location>
        <begin position="377"/>
        <end position="399"/>
    </location>
</feature>
<gene>
    <name evidence="4" type="ORF">C1645_817428</name>
</gene>